<dbReference type="AlphaFoldDB" id="A0A1E3JZ34"/>
<organism evidence="9 10">
    <name type="scientific">Cryptococcus wingfieldii CBS 7118</name>
    <dbReference type="NCBI Taxonomy" id="1295528"/>
    <lineage>
        <taxon>Eukaryota</taxon>
        <taxon>Fungi</taxon>
        <taxon>Dikarya</taxon>
        <taxon>Basidiomycota</taxon>
        <taxon>Agaricomycotina</taxon>
        <taxon>Tremellomycetes</taxon>
        <taxon>Tremellales</taxon>
        <taxon>Cryptococcaceae</taxon>
        <taxon>Cryptococcus</taxon>
    </lineage>
</organism>
<keyword evidence="3 7" id="KW-0812">Transmembrane</keyword>
<reference evidence="9 10" key="1">
    <citation type="submission" date="2016-06" db="EMBL/GenBank/DDBJ databases">
        <title>Evolution of pathogenesis and genome organization in the Tremellales.</title>
        <authorList>
            <person name="Cuomo C."/>
            <person name="Litvintseva A."/>
            <person name="Heitman J."/>
            <person name="Chen Y."/>
            <person name="Sun S."/>
            <person name="Springer D."/>
            <person name="Dromer F."/>
            <person name="Young S."/>
            <person name="Zeng Q."/>
            <person name="Chapman S."/>
            <person name="Gujja S."/>
            <person name="Saif S."/>
            <person name="Birren B."/>
        </authorList>
    </citation>
    <scope>NUCLEOTIDE SEQUENCE [LARGE SCALE GENOMIC DNA]</scope>
    <source>
        <strain evidence="9 10">CBS 7118</strain>
    </source>
</reference>
<dbReference type="PANTHER" id="PTHR42718:SF9">
    <property type="entry name" value="MAJOR FACILITATOR SUPERFAMILY MULTIDRUG TRANSPORTER MFSC"/>
    <property type="match status" value="1"/>
</dbReference>
<evidence type="ECO:0000256" key="5">
    <source>
        <dbReference type="ARBA" id="ARBA00023136"/>
    </source>
</evidence>
<dbReference type="Pfam" id="PF07690">
    <property type="entry name" value="MFS_1"/>
    <property type="match status" value="1"/>
</dbReference>
<dbReference type="EMBL" id="AWGH01000003">
    <property type="protein sequence ID" value="ODO06110.1"/>
    <property type="molecule type" value="Genomic_DNA"/>
</dbReference>
<proteinExistence type="predicted"/>
<feature type="transmembrane region" description="Helical" evidence="7">
    <location>
        <begin position="244"/>
        <end position="264"/>
    </location>
</feature>
<protein>
    <recommendedName>
        <fullName evidence="8">Major facilitator superfamily (MFS) profile domain-containing protein</fullName>
    </recommendedName>
</protein>
<feature type="transmembrane region" description="Helical" evidence="7">
    <location>
        <begin position="421"/>
        <end position="440"/>
    </location>
</feature>
<feature type="transmembrane region" description="Helical" evidence="7">
    <location>
        <begin position="285"/>
        <end position="305"/>
    </location>
</feature>
<feature type="transmembrane region" description="Helical" evidence="7">
    <location>
        <begin position="527"/>
        <end position="545"/>
    </location>
</feature>
<feature type="transmembrane region" description="Helical" evidence="7">
    <location>
        <begin position="487"/>
        <end position="507"/>
    </location>
</feature>
<feature type="transmembrane region" description="Helical" evidence="7">
    <location>
        <begin position="175"/>
        <end position="196"/>
    </location>
</feature>
<evidence type="ECO:0000256" key="2">
    <source>
        <dbReference type="ARBA" id="ARBA00022448"/>
    </source>
</evidence>
<keyword evidence="5 7" id="KW-0472">Membrane</keyword>
<feature type="transmembrane region" description="Helical" evidence="7">
    <location>
        <begin position="388"/>
        <end position="409"/>
    </location>
</feature>
<dbReference type="RefSeq" id="XP_019034210.1">
    <property type="nucleotide sequence ID" value="XM_019173505.1"/>
</dbReference>
<evidence type="ECO:0000259" key="8">
    <source>
        <dbReference type="PROSITE" id="PS50850"/>
    </source>
</evidence>
<sequence>MATLSPPDHSTYPPPSSSPSSNTLLEDPTDDPTTTKSGNDTKNPALLNHSQGGMSEETARAESKVKEPEAGVHVKLSQKRKWMLLFVFSAAQYLDIALYSSGLILTDSIQQDLGILYESSSWVITAYTVTFASFLLLWGRVSDLYSPKAVFAYGFLLLGLFSLVVSFMPNQYAFFVFRALMGICGAATIPSAYRLIVAVFEPQELNIALTMFIMSGPLAVCSAMIIAAVFEFVTVSNQLAGWRWFFRSIALVVAPFGIFALKAIPSEAGRLDNQKLDRKDRLKRLDVVGCALMLSGIILFVLGLTLGSSFGWRKPGFLVPFLLSWPIFVSLFFWEARLPEGYALIPPRFWKLRNTALIIFCSLAIYPLWAVTQLAFIERSLIVWDELAIVAAVRMLPSSIVAVIVALVLPRILKNVRNLRWPMVFGLGISGLLVIPMIYSEGEIFHNAYWRWLFPAFIVGSCANTVFFLCANVAIVTSVDKEMGGVAGALFQVALQLGTVIGLSVQAGFLTLHPGNVSNWDNVSGSFWFVVGWQLLAALLTAVFYRQPKKDEEDEDSGETAVMAQ</sequence>
<evidence type="ECO:0000256" key="3">
    <source>
        <dbReference type="ARBA" id="ARBA00022692"/>
    </source>
</evidence>
<feature type="transmembrane region" description="Helical" evidence="7">
    <location>
        <begin position="452"/>
        <end position="475"/>
    </location>
</feature>
<comment type="caution">
    <text evidence="9">The sequence shown here is derived from an EMBL/GenBank/DDBJ whole genome shotgun (WGS) entry which is preliminary data.</text>
</comment>
<evidence type="ECO:0000256" key="1">
    <source>
        <dbReference type="ARBA" id="ARBA00004141"/>
    </source>
</evidence>
<feature type="domain" description="Major facilitator superfamily (MFS) profile" evidence="8">
    <location>
        <begin position="81"/>
        <end position="549"/>
    </location>
</feature>
<evidence type="ECO:0000256" key="4">
    <source>
        <dbReference type="ARBA" id="ARBA00022989"/>
    </source>
</evidence>
<keyword evidence="2" id="KW-0813">Transport</keyword>
<dbReference type="Gene3D" id="1.20.1250.20">
    <property type="entry name" value="MFS general substrate transporter like domains"/>
    <property type="match status" value="2"/>
</dbReference>
<evidence type="ECO:0000313" key="10">
    <source>
        <dbReference type="Proteomes" id="UP000094819"/>
    </source>
</evidence>
<feature type="compositionally biased region" description="Polar residues" evidence="6">
    <location>
        <begin position="36"/>
        <end position="53"/>
    </location>
</feature>
<dbReference type="GeneID" id="30190555"/>
<dbReference type="GO" id="GO:0016020">
    <property type="term" value="C:membrane"/>
    <property type="evidence" value="ECO:0007669"/>
    <property type="project" value="UniProtKB-SubCell"/>
</dbReference>
<feature type="region of interest" description="Disordered" evidence="6">
    <location>
        <begin position="1"/>
        <end position="67"/>
    </location>
</feature>
<dbReference type="OrthoDB" id="440755at2759"/>
<feature type="transmembrane region" description="Helical" evidence="7">
    <location>
        <begin position="355"/>
        <end position="376"/>
    </location>
</feature>
<dbReference type="PANTHER" id="PTHR42718">
    <property type="entry name" value="MAJOR FACILITATOR SUPERFAMILY MULTIDRUG TRANSPORTER MFSC"/>
    <property type="match status" value="1"/>
</dbReference>
<dbReference type="GO" id="GO:0022857">
    <property type="term" value="F:transmembrane transporter activity"/>
    <property type="evidence" value="ECO:0007669"/>
    <property type="project" value="InterPro"/>
</dbReference>
<feature type="transmembrane region" description="Helical" evidence="7">
    <location>
        <begin position="120"/>
        <end position="138"/>
    </location>
</feature>
<feature type="compositionally biased region" description="Low complexity" evidence="6">
    <location>
        <begin position="1"/>
        <end position="11"/>
    </location>
</feature>
<dbReference type="InterPro" id="IPR036259">
    <property type="entry name" value="MFS_trans_sf"/>
</dbReference>
<dbReference type="InterPro" id="IPR020846">
    <property type="entry name" value="MFS_dom"/>
</dbReference>
<feature type="transmembrane region" description="Helical" evidence="7">
    <location>
        <begin position="82"/>
        <end position="100"/>
    </location>
</feature>
<keyword evidence="4 7" id="KW-1133">Transmembrane helix</keyword>
<gene>
    <name evidence="9" type="ORF">L198_01342</name>
</gene>
<feature type="transmembrane region" description="Helical" evidence="7">
    <location>
        <begin position="150"/>
        <end position="169"/>
    </location>
</feature>
<feature type="transmembrane region" description="Helical" evidence="7">
    <location>
        <begin position="317"/>
        <end position="334"/>
    </location>
</feature>
<accession>A0A1E3JZ34</accession>
<evidence type="ECO:0000256" key="7">
    <source>
        <dbReference type="SAM" id="Phobius"/>
    </source>
</evidence>
<dbReference type="Proteomes" id="UP000094819">
    <property type="component" value="Unassembled WGS sequence"/>
</dbReference>
<evidence type="ECO:0000313" key="9">
    <source>
        <dbReference type="EMBL" id="ODO06110.1"/>
    </source>
</evidence>
<dbReference type="InterPro" id="IPR011701">
    <property type="entry name" value="MFS"/>
</dbReference>
<comment type="subcellular location">
    <subcellularLocation>
        <location evidence="1">Membrane</location>
        <topology evidence="1">Multi-pass membrane protein</topology>
    </subcellularLocation>
</comment>
<feature type="transmembrane region" description="Helical" evidence="7">
    <location>
        <begin position="208"/>
        <end position="232"/>
    </location>
</feature>
<dbReference type="PROSITE" id="PS50850">
    <property type="entry name" value="MFS"/>
    <property type="match status" value="1"/>
</dbReference>
<feature type="compositionally biased region" description="Basic and acidic residues" evidence="6">
    <location>
        <begin position="57"/>
        <end position="67"/>
    </location>
</feature>
<dbReference type="SUPFAM" id="SSF103473">
    <property type="entry name" value="MFS general substrate transporter"/>
    <property type="match status" value="2"/>
</dbReference>
<keyword evidence="10" id="KW-1185">Reference proteome</keyword>
<evidence type="ECO:0000256" key="6">
    <source>
        <dbReference type="SAM" id="MobiDB-lite"/>
    </source>
</evidence>
<name>A0A1E3JZ34_9TREE</name>